<proteinExistence type="predicted"/>
<protein>
    <submittedName>
        <fullName evidence="1">Uncharacterized protein</fullName>
    </submittedName>
</protein>
<sequence length="56" mass="6489">MFCILQPLPSAQKGSQSFSTLAPQWWNELPVPLRTSPSLSIFRRGLKTHLFRLYLE</sequence>
<dbReference type="AlphaFoldDB" id="A0A0E9XSZ1"/>
<accession>A0A0E9XSZ1</accession>
<dbReference type="EMBL" id="GBXM01002813">
    <property type="protein sequence ID" value="JAI05765.1"/>
    <property type="molecule type" value="Transcribed_RNA"/>
</dbReference>
<name>A0A0E9XSZ1_ANGAN</name>
<evidence type="ECO:0000313" key="1">
    <source>
        <dbReference type="EMBL" id="JAI05765.1"/>
    </source>
</evidence>
<reference evidence="1" key="2">
    <citation type="journal article" date="2015" name="Fish Shellfish Immunol.">
        <title>Early steps in the European eel (Anguilla anguilla)-Vibrio vulnificus interaction in the gills: Role of the RtxA13 toxin.</title>
        <authorList>
            <person name="Callol A."/>
            <person name="Pajuelo D."/>
            <person name="Ebbesson L."/>
            <person name="Teles M."/>
            <person name="MacKenzie S."/>
            <person name="Amaro C."/>
        </authorList>
    </citation>
    <scope>NUCLEOTIDE SEQUENCE</scope>
</reference>
<reference evidence="1" key="1">
    <citation type="submission" date="2014-11" db="EMBL/GenBank/DDBJ databases">
        <authorList>
            <person name="Amaro Gonzalez C."/>
        </authorList>
    </citation>
    <scope>NUCLEOTIDE SEQUENCE</scope>
</reference>
<organism evidence="1">
    <name type="scientific">Anguilla anguilla</name>
    <name type="common">European freshwater eel</name>
    <name type="synonym">Muraena anguilla</name>
    <dbReference type="NCBI Taxonomy" id="7936"/>
    <lineage>
        <taxon>Eukaryota</taxon>
        <taxon>Metazoa</taxon>
        <taxon>Chordata</taxon>
        <taxon>Craniata</taxon>
        <taxon>Vertebrata</taxon>
        <taxon>Euteleostomi</taxon>
        <taxon>Actinopterygii</taxon>
        <taxon>Neopterygii</taxon>
        <taxon>Teleostei</taxon>
        <taxon>Anguilliformes</taxon>
        <taxon>Anguillidae</taxon>
        <taxon>Anguilla</taxon>
    </lineage>
</organism>